<sequence length="392" mass="44979">MRENKDTNNKKKKSLTLAQKKELCEKQRDQKLSGVQLAAQYGISTSTVSDILKRSEHWLSIDTTLPNANNFREKSSVYPQLEEVMSIWVDQQISRNLTINGPIIQQKAVECANLLDITNFSASAEWLSNFKQRNNLHTYKKKGEAGSAPIDELPQMRAELREILQAYELKDIWNCDETALFWRLEPSKTIAHDPVLGKKRPKERVSILATCNASGDERLPLVFIHKYETPCALKGIEKRSLPVCWAKAGILPNNNMEDSECSDNSDYEEDNIGHELQSLIDELGFVDPLAVNDYINIDNRASAEEELSLQEIVDIVKGTNEREIEEEEEQDEISTIVALNSIENVIKYIQQKDLEIGNLEMKNLIKLKKRIFFDNINEKRQSKLNEYFDFNV</sequence>
<dbReference type="InterPro" id="IPR006600">
    <property type="entry name" value="HTH_CenpB_DNA-bd_dom"/>
</dbReference>
<dbReference type="GO" id="GO:0003677">
    <property type="term" value="F:DNA binding"/>
    <property type="evidence" value="ECO:0007669"/>
    <property type="project" value="UniProtKB-KW"/>
</dbReference>
<dbReference type="OrthoDB" id="5593786at2759"/>
<dbReference type="InterPro" id="IPR004875">
    <property type="entry name" value="DDE_SF_endonuclease_dom"/>
</dbReference>
<dbReference type="GO" id="GO:0005634">
    <property type="term" value="C:nucleus"/>
    <property type="evidence" value="ECO:0007669"/>
    <property type="project" value="TreeGrafter"/>
</dbReference>
<dbReference type="Pfam" id="PF03221">
    <property type="entry name" value="HTH_Tnp_Tc5"/>
    <property type="match status" value="1"/>
</dbReference>
<dbReference type="Pfam" id="PF03184">
    <property type="entry name" value="DDE_1"/>
    <property type="match status" value="1"/>
</dbReference>
<dbReference type="PANTHER" id="PTHR19303:SF73">
    <property type="entry name" value="PROTEIN PDC2"/>
    <property type="match status" value="1"/>
</dbReference>
<organism evidence="3 4">
    <name type="scientific">Rhizophagus irregularis</name>
    <dbReference type="NCBI Taxonomy" id="588596"/>
    <lineage>
        <taxon>Eukaryota</taxon>
        <taxon>Fungi</taxon>
        <taxon>Fungi incertae sedis</taxon>
        <taxon>Mucoromycota</taxon>
        <taxon>Glomeromycotina</taxon>
        <taxon>Glomeromycetes</taxon>
        <taxon>Glomerales</taxon>
        <taxon>Glomeraceae</taxon>
        <taxon>Rhizophagus</taxon>
    </lineage>
</organism>
<feature type="domain" description="HTH CENPB-type" evidence="2">
    <location>
        <begin position="69"/>
        <end position="140"/>
    </location>
</feature>
<dbReference type="PROSITE" id="PS51253">
    <property type="entry name" value="HTH_CENPB"/>
    <property type="match status" value="1"/>
</dbReference>
<evidence type="ECO:0000313" key="4">
    <source>
        <dbReference type="Proteomes" id="UP000684084"/>
    </source>
</evidence>
<gene>
    <name evidence="3" type="ORF">CHRIB12_LOCUS15240</name>
</gene>
<accession>A0A915ZH06</accession>
<reference evidence="3" key="1">
    <citation type="submission" date="2020-05" db="EMBL/GenBank/DDBJ databases">
        <authorList>
            <person name="Rincon C."/>
            <person name="Sanders R I."/>
            <person name="Robbins C."/>
            <person name="Chaturvedi A."/>
        </authorList>
    </citation>
    <scope>NUCLEOTIDE SEQUENCE</scope>
    <source>
        <strain evidence="3">CHB12</strain>
    </source>
</reference>
<dbReference type="VEuPathDB" id="FungiDB:RhiirFUN_005307"/>
<comment type="caution">
    <text evidence="3">The sequence shown here is derived from an EMBL/GenBank/DDBJ whole genome shotgun (WGS) entry which is preliminary data.</text>
</comment>
<dbReference type="InterPro" id="IPR050863">
    <property type="entry name" value="CenT-Element_Derived"/>
</dbReference>
<dbReference type="AlphaFoldDB" id="A0A915ZH06"/>
<dbReference type="Proteomes" id="UP000684084">
    <property type="component" value="Unassembled WGS sequence"/>
</dbReference>
<dbReference type="SMART" id="SM00674">
    <property type="entry name" value="CENPB"/>
    <property type="match status" value="1"/>
</dbReference>
<dbReference type="PANTHER" id="PTHR19303">
    <property type="entry name" value="TRANSPOSON"/>
    <property type="match status" value="1"/>
</dbReference>
<protein>
    <recommendedName>
        <fullName evidence="2">HTH CENPB-type domain-containing protein</fullName>
    </recommendedName>
</protein>
<evidence type="ECO:0000256" key="1">
    <source>
        <dbReference type="ARBA" id="ARBA00023125"/>
    </source>
</evidence>
<evidence type="ECO:0000313" key="3">
    <source>
        <dbReference type="EMBL" id="CAB5376228.1"/>
    </source>
</evidence>
<keyword evidence="1" id="KW-0238">DNA-binding</keyword>
<name>A0A915ZH06_9GLOM</name>
<proteinExistence type="predicted"/>
<dbReference type="EMBL" id="CAGKOT010000035">
    <property type="protein sequence ID" value="CAB5376228.1"/>
    <property type="molecule type" value="Genomic_DNA"/>
</dbReference>
<dbReference type="VEuPathDB" id="FungiDB:RhiirFUN_006078"/>
<evidence type="ECO:0000259" key="2">
    <source>
        <dbReference type="PROSITE" id="PS51253"/>
    </source>
</evidence>